<dbReference type="Proteomes" id="UP000829517">
    <property type="component" value="Unassembled WGS sequence"/>
</dbReference>
<keyword evidence="2" id="KW-0732">Signal</keyword>
<evidence type="ECO:0000256" key="1">
    <source>
        <dbReference type="ARBA" id="ARBA00006285"/>
    </source>
</evidence>
<dbReference type="PANTHER" id="PTHR22600">
    <property type="entry name" value="BETA-HEXOSAMINIDASE"/>
    <property type="match status" value="1"/>
</dbReference>
<dbReference type="InterPro" id="IPR025705">
    <property type="entry name" value="Beta_hexosaminidase_sua/sub"/>
</dbReference>
<dbReference type="InterPro" id="IPR015882">
    <property type="entry name" value="HEX_bac_N"/>
</dbReference>
<reference evidence="7 8" key="1">
    <citation type="submission" date="2021-01" db="EMBL/GenBank/DDBJ databases">
        <title>Genome sequencing of Joostella atrarenae M1-2 (= KCTC 23194).</title>
        <authorList>
            <person name="Zakaria M.R."/>
            <person name="Lam M.Q."/>
            <person name="Chong C.S."/>
        </authorList>
    </citation>
    <scope>NUCLEOTIDE SEQUENCE [LARGE SCALE GENOMIC DNA]</scope>
    <source>
        <strain evidence="7 8">M1-2</strain>
    </source>
</reference>
<dbReference type="PRINTS" id="PR00738">
    <property type="entry name" value="GLHYDRLASE20"/>
</dbReference>
<dbReference type="Pfam" id="PF00728">
    <property type="entry name" value="Glyco_hydro_20"/>
    <property type="match status" value="1"/>
</dbReference>
<keyword evidence="3" id="KW-0378">Hydrolase</keyword>
<proteinExistence type="inferred from homology"/>
<sequence length="632" mass="71997">MKSILLSFFICFTFFYSSSQDLEKYLINPPQEITISDTCAAYSDSNSHYISKIVTLLEHQDFTGKLKLFPKVGAPKLDLDFTIDSLNIKPQGYILKIKPGVISITGQNTAGLYYGKQTLLQLLSYSTTEKKALPCLEINDWPNFVRRGVMLDVSRDKVPTMETLYQLIDKLAFWKQNELQLYIEHTFAYKDHKEVWKDASPLTAEEIQLLDAYCKERHIDLVPNQNSFGHMENWLKHDEYLDLAECPTDCKTIWGNRNRTSLNTTDPASLELMKSLYEELLPNFSSEYFNIGGDETVELCEGRSKEECEKIGKGQVYLNYLKKLNTEVNKQGFKAQFWGDIILNHPELIKDIPKNMTAVVWGYDDVYPFDKNLPKFKEAGLDFYVCPGTSTWRSEIGRNTNAFINLKNAAVEGYKNEAKGFLNTNWGDFGHFQPLSVTYAPLLLGASYSWNYKEEATKNLEFQLNHYVFKDPTGNTGKAILMLGDAYLKADIPNGNANAFHLMLRRFKWTMKGHFQTKHLTVKGLQAAEKEVNDALAILAKGKPSSKDAEIVLKETKQAAALALHGAHLGEARLKANDYATKNIPTIEKDSLAAELAPIIENQETTWFLRNREGGLKDSIDKLKELLEYYKE</sequence>
<dbReference type="PANTHER" id="PTHR22600:SF26">
    <property type="entry name" value="BETA-N-ACETYLHEXOSAMINIDASE"/>
    <property type="match status" value="1"/>
</dbReference>
<dbReference type="RefSeq" id="WP_236958196.1">
    <property type="nucleotide sequence ID" value="NZ_JAETXX010000002.1"/>
</dbReference>
<dbReference type="InterPro" id="IPR029018">
    <property type="entry name" value="Hex-like_dom2"/>
</dbReference>
<dbReference type="InterPro" id="IPR017853">
    <property type="entry name" value="GH"/>
</dbReference>
<dbReference type="SUPFAM" id="SSF55545">
    <property type="entry name" value="beta-N-acetylhexosaminidase-like domain"/>
    <property type="match status" value="1"/>
</dbReference>
<evidence type="ECO:0000256" key="2">
    <source>
        <dbReference type="ARBA" id="ARBA00022729"/>
    </source>
</evidence>
<feature type="domain" description="Beta-hexosaminidase bacterial type N-terminal" evidence="6">
    <location>
        <begin position="73"/>
        <end position="141"/>
    </location>
</feature>
<accession>A0ABS9J1C8</accession>
<evidence type="ECO:0000256" key="4">
    <source>
        <dbReference type="ARBA" id="ARBA00023295"/>
    </source>
</evidence>
<keyword evidence="4" id="KW-0326">Glycosidase</keyword>
<dbReference type="CDD" id="cd06565">
    <property type="entry name" value="GH20_GcnA-like"/>
    <property type="match status" value="1"/>
</dbReference>
<feature type="domain" description="Glycoside hydrolase family 20 catalytic" evidence="5">
    <location>
        <begin position="146"/>
        <end position="388"/>
    </location>
</feature>
<dbReference type="Gene3D" id="3.30.379.10">
    <property type="entry name" value="Chitobiase/beta-hexosaminidase domain 2-like"/>
    <property type="match status" value="1"/>
</dbReference>
<evidence type="ECO:0000259" key="5">
    <source>
        <dbReference type="Pfam" id="PF00728"/>
    </source>
</evidence>
<evidence type="ECO:0000256" key="3">
    <source>
        <dbReference type="ARBA" id="ARBA00022801"/>
    </source>
</evidence>
<organism evidence="7 8">
    <name type="scientific">Joostella atrarenae</name>
    <dbReference type="NCBI Taxonomy" id="679257"/>
    <lineage>
        <taxon>Bacteria</taxon>
        <taxon>Pseudomonadati</taxon>
        <taxon>Bacteroidota</taxon>
        <taxon>Flavobacteriia</taxon>
        <taxon>Flavobacteriales</taxon>
        <taxon>Flavobacteriaceae</taxon>
        <taxon>Joostella</taxon>
    </lineage>
</organism>
<dbReference type="SUPFAM" id="SSF51445">
    <property type="entry name" value="(Trans)glycosidases"/>
    <property type="match status" value="1"/>
</dbReference>
<name>A0ABS9J1C8_9FLAO</name>
<dbReference type="Pfam" id="PF02838">
    <property type="entry name" value="Glyco_hydro_20b"/>
    <property type="match status" value="1"/>
</dbReference>
<evidence type="ECO:0000313" key="7">
    <source>
        <dbReference type="EMBL" id="MCF8714234.1"/>
    </source>
</evidence>
<evidence type="ECO:0000313" key="8">
    <source>
        <dbReference type="Proteomes" id="UP000829517"/>
    </source>
</evidence>
<protein>
    <submittedName>
        <fullName evidence="7">Family 20 glycosylhydrolase</fullName>
    </submittedName>
</protein>
<evidence type="ECO:0000259" key="6">
    <source>
        <dbReference type="Pfam" id="PF02838"/>
    </source>
</evidence>
<keyword evidence="8" id="KW-1185">Reference proteome</keyword>
<dbReference type="InterPro" id="IPR015883">
    <property type="entry name" value="Glyco_hydro_20_cat"/>
</dbReference>
<comment type="similarity">
    <text evidence="1">Belongs to the glycosyl hydrolase 20 family.</text>
</comment>
<dbReference type="Gene3D" id="3.20.20.80">
    <property type="entry name" value="Glycosidases"/>
    <property type="match status" value="1"/>
</dbReference>
<gene>
    <name evidence="7" type="ORF">JM658_05270</name>
</gene>
<comment type="caution">
    <text evidence="7">The sequence shown here is derived from an EMBL/GenBank/DDBJ whole genome shotgun (WGS) entry which is preliminary data.</text>
</comment>
<dbReference type="EMBL" id="JAETXX010000002">
    <property type="protein sequence ID" value="MCF8714234.1"/>
    <property type="molecule type" value="Genomic_DNA"/>
</dbReference>